<dbReference type="OrthoDB" id="581665at2"/>
<keyword evidence="2" id="KW-1185">Reference proteome</keyword>
<protein>
    <recommendedName>
        <fullName evidence="3">PIN domain</fullName>
    </recommendedName>
</protein>
<accession>A0A0K6GWF2</accession>
<evidence type="ECO:0008006" key="3">
    <source>
        <dbReference type="Google" id="ProtNLM"/>
    </source>
</evidence>
<dbReference type="STRING" id="375574.GCA_001418035_01310"/>
<evidence type="ECO:0000313" key="1">
    <source>
        <dbReference type="EMBL" id="CUA82910.1"/>
    </source>
</evidence>
<dbReference type="AlphaFoldDB" id="A0A0K6GWF2"/>
<evidence type="ECO:0000313" key="2">
    <source>
        <dbReference type="Proteomes" id="UP000243535"/>
    </source>
</evidence>
<gene>
    <name evidence="1" type="ORF">Ga0061063_1519</name>
</gene>
<reference evidence="2" key="1">
    <citation type="submission" date="2015-08" db="EMBL/GenBank/DDBJ databases">
        <authorList>
            <person name="Varghese N."/>
        </authorList>
    </citation>
    <scope>NUCLEOTIDE SEQUENCE [LARGE SCALE GENOMIC DNA]</scope>
    <source>
        <strain evidence="2">DSM 17901</strain>
    </source>
</reference>
<dbReference type="EMBL" id="CYHA01000002">
    <property type="protein sequence ID" value="CUA82910.1"/>
    <property type="molecule type" value="Genomic_DNA"/>
</dbReference>
<proteinExistence type="predicted"/>
<dbReference type="Proteomes" id="UP000243535">
    <property type="component" value="Unassembled WGS sequence"/>
</dbReference>
<sequence>MAIDPSRFHPINVADTCSVWNILSSPRLSTAAKEARCDFCVTSFVQYECLIKPRKSIRPSEQMLMDRLRAEQQRGAFLAHSCSIEDLQAIKLLENRKRLGKGELSSIAFAMKIRQGFITDDREACQLAKDVGHPHAQTTPHLFSWLIFTGRLSDGDKDIVIAQHVDAERHMARHLQTAYEMALQCRLNSTVRP</sequence>
<name>A0A0K6GWF2_9NEIS</name>
<organism evidence="1 2">
    <name type="scientific">Gulbenkiania indica</name>
    <dbReference type="NCBI Taxonomy" id="375574"/>
    <lineage>
        <taxon>Bacteria</taxon>
        <taxon>Pseudomonadati</taxon>
        <taxon>Pseudomonadota</taxon>
        <taxon>Betaproteobacteria</taxon>
        <taxon>Neisseriales</taxon>
        <taxon>Chromobacteriaceae</taxon>
        <taxon>Gulbenkiania</taxon>
    </lineage>
</organism>